<protein>
    <submittedName>
        <fullName evidence="1">Rpn family recombination-promoting nuclease/putative transposase</fullName>
    </submittedName>
</protein>
<proteinExistence type="predicted"/>
<dbReference type="Pfam" id="PF12784">
    <property type="entry name" value="PDDEXK_2"/>
    <property type="match status" value="1"/>
</dbReference>
<organism evidence="1">
    <name type="scientific">Planktothricoides sp. SpSt-374</name>
    <dbReference type="NCBI Taxonomy" id="2282167"/>
    <lineage>
        <taxon>Bacteria</taxon>
        <taxon>Bacillati</taxon>
        <taxon>Cyanobacteriota</taxon>
        <taxon>Cyanophyceae</taxon>
        <taxon>Oscillatoriophycideae</taxon>
        <taxon>Oscillatoriales</taxon>
        <taxon>Oscillatoriaceae</taxon>
        <taxon>Planktothricoides</taxon>
    </lineage>
</organism>
<dbReference type="NCBIfam" id="TIGR01784">
    <property type="entry name" value="T_den_put_tspse"/>
    <property type="match status" value="1"/>
</dbReference>
<dbReference type="EMBL" id="DSPX01000176">
    <property type="protein sequence ID" value="HGG02329.1"/>
    <property type="molecule type" value="Genomic_DNA"/>
</dbReference>
<dbReference type="AlphaFoldDB" id="A0A7C3ZXQ7"/>
<dbReference type="InterPro" id="IPR010106">
    <property type="entry name" value="RpnA"/>
</dbReference>
<gene>
    <name evidence="1" type="ORF">ENR15_17230</name>
</gene>
<dbReference type="PANTHER" id="PTHR41317">
    <property type="entry name" value="PD-(D_E)XK NUCLEASE FAMILY TRANSPOSASE"/>
    <property type="match status" value="1"/>
</dbReference>
<comment type="caution">
    <text evidence="1">The sequence shown here is derived from an EMBL/GenBank/DDBJ whole genome shotgun (WGS) entry which is preliminary data.</text>
</comment>
<sequence>MRFINPKTDYAFKKIFGSAESKNILISFLNALVYDGTSTIEDLEIITPNLPPQLEGLKDTYLDVKARLKDGTLVIIEMQVLNVQSFGKRVLFNAAKTYAFQLQRGQGYRYLKPVIALTLTDFEMFPGQNQMISRFVYREKSQGWHYPENEMELIFVELPKFTKELNELESLTDKWIYFMKFARSLTSIPENMDDIVELHQAFEIANQAGLTLEELEELDRREMFIYDQQGAIAFGLQQGLEQGLQQGLEQGLEQGRQEGVEQAKRDMARNLLGQLNDEAIAQATGLSLAEIAALRQQYS</sequence>
<reference evidence="1" key="1">
    <citation type="journal article" date="2020" name="mSystems">
        <title>Genome- and Community-Level Interaction Insights into Carbon Utilization and Element Cycling Functions of Hydrothermarchaeota in Hydrothermal Sediment.</title>
        <authorList>
            <person name="Zhou Z."/>
            <person name="Liu Y."/>
            <person name="Xu W."/>
            <person name="Pan J."/>
            <person name="Luo Z.H."/>
            <person name="Li M."/>
        </authorList>
    </citation>
    <scope>NUCLEOTIDE SEQUENCE [LARGE SCALE GENOMIC DNA]</scope>
    <source>
        <strain evidence="1">SpSt-374</strain>
    </source>
</reference>
<accession>A0A7C3ZXQ7</accession>
<name>A0A7C3ZXQ7_9CYAN</name>
<evidence type="ECO:0000313" key="1">
    <source>
        <dbReference type="EMBL" id="HGG02329.1"/>
    </source>
</evidence>
<dbReference type="PANTHER" id="PTHR41317:SF1">
    <property type="entry name" value="PD-(D_E)XK NUCLEASE FAMILY TRANSPOSASE"/>
    <property type="match status" value="1"/>
</dbReference>